<comment type="caution">
    <text evidence="25">The sequence shown here is derived from an EMBL/GenBank/DDBJ whole genome shotgun (WGS) entry which is preliminary data.</text>
</comment>
<dbReference type="EMBL" id="CM017872">
    <property type="protein sequence ID" value="KAG1328184.1"/>
    <property type="molecule type" value="Genomic_DNA"/>
</dbReference>
<evidence type="ECO:0000256" key="12">
    <source>
        <dbReference type="ARBA" id="ARBA00022741"/>
    </source>
</evidence>
<evidence type="ECO:0000256" key="13">
    <source>
        <dbReference type="ARBA" id="ARBA00022777"/>
    </source>
</evidence>
<evidence type="ECO:0000256" key="10">
    <source>
        <dbReference type="ARBA" id="ARBA00022729"/>
    </source>
</evidence>
<keyword evidence="8" id="KW-0808">Transferase</keyword>
<dbReference type="SMART" id="SM00369">
    <property type="entry name" value="LRR_TYP"/>
    <property type="match status" value="6"/>
</dbReference>
<dbReference type="FunFam" id="3.80.10.10:FF:000215">
    <property type="entry name" value="Receptor-like protein kinase HSL1"/>
    <property type="match status" value="1"/>
</dbReference>
<comment type="catalytic activity">
    <reaction evidence="20">
        <text>L-seryl-[protein] + ATP = O-phospho-L-seryl-[protein] + ADP + H(+)</text>
        <dbReference type="Rhea" id="RHEA:17989"/>
        <dbReference type="Rhea" id="RHEA-COMP:9863"/>
        <dbReference type="Rhea" id="RHEA-COMP:11604"/>
        <dbReference type="ChEBI" id="CHEBI:15378"/>
        <dbReference type="ChEBI" id="CHEBI:29999"/>
        <dbReference type="ChEBI" id="CHEBI:30616"/>
        <dbReference type="ChEBI" id="CHEBI:83421"/>
        <dbReference type="ChEBI" id="CHEBI:456216"/>
        <dbReference type="EC" id="2.7.11.1"/>
    </reaction>
</comment>
<dbReference type="InterPro" id="IPR017441">
    <property type="entry name" value="Protein_kinase_ATP_BS"/>
</dbReference>
<evidence type="ECO:0000256" key="20">
    <source>
        <dbReference type="ARBA" id="ARBA00048679"/>
    </source>
</evidence>
<dbReference type="FunFam" id="3.30.200.20:FF:000511">
    <property type="entry name" value="Leucine-rich receptor-like protein kinase family protein"/>
    <property type="match status" value="1"/>
</dbReference>
<evidence type="ECO:0000256" key="23">
    <source>
        <dbReference type="SAM" id="SignalP"/>
    </source>
</evidence>
<keyword evidence="6" id="KW-0597">Phosphoprotein</keyword>
<evidence type="ECO:0000259" key="24">
    <source>
        <dbReference type="PROSITE" id="PS50011"/>
    </source>
</evidence>
<dbReference type="GO" id="GO:0004713">
    <property type="term" value="F:protein tyrosine kinase activity"/>
    <property type="evidence" value="ECO:0007669"/>
    <property type="project" value="UniProtKB-KW"/>
</dbReference>
<dbReference type="Gene3D" id="3.30.200.20">
    <property type="entry name" value="Phosphorylase Kinase, domain 1"/>
    <property type="match status" value="1"/>
</dbReference>
<evidence type="ECO:0000256" key="22">
    <source>
        <dbReference type="SAM" id="Phobius"/>
    </source>
</evidence>
<feature type="signal peptide" evidence="23">
    <location>
        <begin position="1"/>
        <end position="25"/>
    </location>
</feature>
<evidence type="ECO:0000256" key="2">
    <source>
        <dbReference type="ARBA" id="ARBA00008684"/>
    </source>
</evidence>
<comment type="subcellular location">
    <subcellularLocation>
        <location evidence="1">Cell membrane</location>
        <topology evidence="1">Single-pass membrane protein</topology>
    </subcellularLocation>
</comment>
<protein>
    <recommendedName>
        <fullName evidence="3">non-specific serine/threonine protein kinase</fullName>
        <ecNumber evidence="3">2.7.11.1</ecNumber>
    </recommendedName>
</protein>
<evidence type="ECO:0000256" key="7">
    <source>
        <dbReference type="ARBA" id="ARBA00022614"/>
    </source>
</evidence>
<reference evidence="25" key="2">
    <citation type="submission" date="2019-07" db="EMBL/GenBank/DDBJ databases">
        <authorList>
            <person name="Yang Y."/>
            <person name="Bocs S."/>
            <person name="Baudouin L."/>
        </authorList>
    </citation>
    <scope>NUCLEOTIDE SEQUENCE</scope>
    <source>
        <tissue evidence="25">Spear leaf of Hainan Tall coconut</tissue>
    </source>
</reference>
<keyword evidence="10 23" id="KW-0732">Signal</keyword>
<dbReference type="InterPro" id="IPR055414">
    <property type="entry name" value="LRR_R13L4/SHOC2-like"/>
</dbReference>
<evidence type="ECO:0000256" key="9">
    <source>
        <dbReference type="ARBA" id="ARBA00022692"/>
    </source>
</evidence>
<evidence type="ECO:0000256" key="3">
    <source>
        <dbReference type="ARBA" id="ARBA00012513"/>
    </source>
</evidence>
<dbReference type="SUPFAM" id="SSF56112">
    <property type="entry name" value="Protein kinase-like (PK-like)"/>
    <property type="match status" value="1"/>
</dbReference>
<dbReference type="Pfam" id="PF23598">
    <property type="entry name" value="LRR_14"/>
    <property type="match status" value="1"/>
</dbReference>
<dbReference type="PROSITE" id="PS51450">
    <property type="entry name" value="LRR"/>
    <property type="match status" value="1"/>
</dbReference>
<dbReference type="InterPro" id="IPR003591">
    <property type="entry name" value="Leu-rich_rpt_typical-subtyp"/>
</dbReference>
<dbReference type="Pfam" id="PF00560">
    <property type="entry name" value="LRR_1"/>
    <property type="match status" value="2"/>
</dbReference>
<evidence type="ECO:0000256" key="15">
    <source>
        <dbReference type="ARBA" id="ARBA00022989"/>
    </source>
</evidence>
<dbReference type="PROSITE" id="PS50011">
    <property type="entry name" value="PROTEIN_KINASE_DOM"/>
    <property type="match status" value="1"/>
</dbReference>
<dbReference type="Proteomes" id="UP000797356">
    <property type="component" value="Chromosome 1"/>
</dbReference>
<dbReference type="InterPro" id="IPR013210">
    <property type="entry name" value="LRR_N_plant-typ"/>
</dbReference>
<dbReference type="InterPro" id="IPR032675">
    <property type="entry name" value="LRR_dom_sf"/>
</dbReference>
<dbReference type="InterPro" id="IPR001611">
    <property type="entry name" value="Leu-rich_rpt"/>
</dbReference>
<keyword evidence="25" id="KW-0829">Tyrosine-protein kinase</keyword>
<evidence type="ECO:0000256" key="14">
    <source>
        <dbReference type="ARBA" id="ARBA00022840"/>
    </source>
</evidence>
<name>A0A8K0HX54_COCNU</name>
<dbReference type="Pfam" id="PF08263">
    <property type="entry name" value="LRRNT_2"/>
    <property type="match status" value="1"/>
</dbReference>
<keyword evidence="13 25" id="KW-0418">Kinase</keyword>
<dbReference type="GO" id="GO:0005886">
    <property type="term" value="C:plasma membrane"/>
    <property type="evidence" value="ECO:0007669"/>
    <property type="project" value="UniProtKB-SubCell"/>
</dbReference>
<dbReference type="AlphaFoldDB" id="A0A8K0HX54"/>
<dbReference type="FunFam" id="3.80.10.10:FF:000590">
    <property type="entry name" value="Leucine-rich receptor-like protein kinase family protein"/>
    <property type="match status" value="1"/>
</dbReference>
<keyword evidence="16 22" id="KW-0472">Membrane</keyword>
<evidence type="ECO:0000256" key="1">
    <source>
        <dbReference type="ARBA" id="ARBA00004162"/>
    </source>
</evidence>
<dbReference type="InterPro" id="IPR000719">
    <property type="entry name" value="Prot_kinase_dom"/>
</dbReference>
<proteinExistence type="inferred from homology"/>
<evidence type="ECO:0000256" key="18">
    <source>
        <dbReference type="ARBA" id="ARBA00023180"/>
    </source>
</evidence>
<feature type="domain" description="Protein kinase" evidence="24">
    <location>
        <begin position="677"/>
        <end position="966"/>
    </location>
</feature>
<evidence type="ECO:0000256" key="6">
    <source>
        <dbReference type="ARBA" id="ARBA00022553"/>
    </source>
</evidence>
<feature type="binding site" evidence="21">
    <location>
        <position position="706"/>
    </location>
    <ligand>
        <name>ATP</name>
        <dbReference type="ChEBI" id="CHEBI:30616"/>
    </ligand>
</feature>
<keyword evidence="9 22" id="KW-0812">Transmembrane</keyword>
<keyword evidence="4" id="KW-1003">Cell membrane</keyword>
<dbReference type="GO" id="GO:0005524">
    <property type="term" value="F:ATP binding"/>
    <property type="evidence" value="ECO:0007669"/>
    <property type="project" value="UniProtKB-UniRule"/>
</dbReference>
<evidence type="ECO:0000313" key="25">
    <source>
        <dbReference type="EMBL" id="KAG1328184.1"/>
    </source>
</evidence>
<keyword evidence="15 22" id="KW-1133">Transmembrane helix</keyword>
<dbReference type="EC" id="2.7.11.1" evidence="3"/>
<dbReference type="Gene3D" id="3.80.10.10">
    <property type="entry name" value="Ribonuclease Inhibitor"/>
    <property type="match status" value="4"/>
</dbReference>
<evidence type="ECO:0000256" key="5">
    <source>
        <dbReference type="ARBA" id="ARBA00022527"/>
    </source>
</evidence>
<evidence type="ECO:0000256" key="16">
    <source>
        <dbReference type="ARBA" id="ARBA00023136"/>
    </source>
</evidence>
<dbReference type="GO" id="GO:0004674">
    <property type="term" value="F:protein serine/threonine kinase activity"/>
    <property type="evidence" value="ECO:0007669"/>
    <property type="project" value="UniProtKB-KW"/>
</dbReference>
<keyword evidence="26" id="KW-1185">Reference proteome</keyword>
<keyword evidence="11" id="KW-0677">Repeat</keyword>
<dbReference type="InterPro" id="IPR008271">
    <property type="entry name" value="Ser/Thr_kinase_AS"/>
</dbReference>
<evidence type="ECO:0000313" key="26">
    <source>
        <dbReference type="Proteomes" id="UP000797356"/>
    </source>
</evidence>
<dbReference type="PROSITE" id="PS00108">
    <property type="entry name" value="PROTEIN_KINASE_ST"/>
    <property type="match status" value="1"/>
</dbReference>
<feature type="transmembrane region" description="Helical" evidence="22">
    <location>
        <begin position="613"/>
        <end position="635"/>
    </location>
</feature>
<keyword evidence="14 21" id="KW-0067">ATP-binding</keyword>
<dbReference type="PANTHER" id="PTHR48056">
    <property type="entry name" value="LRR RECEPTOR-LIKE SERINE/THREONINE-PROTEIN KINASE-RELATED"/>
    <property type="match status" value="1"/>
</dbReference>
<evidence type="ECO:0000256" key="21">
    <source>
        <dbReference type="PROSITE-ProRule" id="PRU10141"/>
    </source>
</evidence>
<evidence type="ECO:0000256" key="19">
    <source>
        <dbReference type="ARBA" id="ARBA00047899"/>
    </source>
</evidence>
<gene>
    <name evidence="25" type="ORF">COCNU_01G021180</name>
</gene>
<accession>A0A8K0HX54</accession>
<dbReference type="FunFam" id="3.80.10.10:FF:000228">
    <property type="entry name" value="Leucine-rich repeat receptor-like serine/threonine-protein kinase BAM1"/>
    <property type="match status" value="1"/>
</dbReference>
<keyword evidence="7" id="KW-0433">Leucine-rich repeat</keyword>
<dbReference type="Gene3D" id="1.10.510.10">
    <property type="entry name" value="Transferase(Phosphotransferase) domain 1"/>
    <property type="match status" value="1"/>
</dbReference>
<comment type="catalytic activity">
    <reaction evidence="19">
        <text>L-threonyl-[protein] + ATP = O-phospho-L-threonyl-[protein] + ADP + H(+)</text>
        <dbReference type="Rhea" id="RHEA:46608"/>
        <dbReference type="Rhea" id="RHEA-COMP:11060"/>
        <dbReference type="Rhea" id="RHEA-COMP:11605"/>
        <dbReference type="ChEBI" id="CHEBI:15378"/>
        <dbReference type="ChEBI" id="CHEBI:30013"/>
        <dbReference type="ChEBI" id="CHEBI:30616"/>
        <dbReference type="ChEBI" id="CHEBI:61977"/>
        <dbReference type="ChEBI" id="CHEBI:456216"/>
        <dbReference type="EC" id="2.7.11.1"/>
    </reaction>
</comment>
<dbReference type="Pfam" id="PF00069">
    <property type="entry name" value="Pkinase"/>
    <property type="match status" value="1"/>
</dbReference>
<organism evidence="25 26">
    <name type="scientific">Cocos nucifera</name>
    <name type="common">Coconut palm</name>
    <dbReference type="NCBI Taxonomy" id="13894"/>
    <lineage>
        <taxon>Eukaryota</taxon>
        <taxon>Viridiplantae</taxon>
        <taxon>Streptophyta</taxon>
        <taxon>Embryophyta</taxon>
        <taxon>Tracheophyta</taxon>
        <taxon>Spermatophyta</taxon>
        <taxon>Magnoliopsida</taxon>
        <taxon>Liliopsida</taxon>
        <taxon>Arecaceae</taxon>
        <taxon>Arecoideae</taxon>
        <taxon>Cocoseae</taxon>
        <taxon>Attaleinae</taxon>
        <taxon>Cocos</taxon>
    </lineage>
</organism>
<dbReference type="InterPro" id="IPR011009">
    <property type="entry name" value="Kinase-like_dom_sf"/>
</dbReference>
<keyword evidence="17 25" id="KW-0675">Receptor</keyword>
<evidence type="ECO:0000256" key="11">
    <source>
        <dbReference type="ARBA" id="ARBA00022737"/>
    </source>
</evidence>
<dbReference type="InterPro" id="IPR050647">
    <property type="entry name" value="Plant_LRR-RLKs"/>
</dbReference>
<keyword evidence="18" id="KW-0325">Glycoprotein</keyword>
<dbReference type="PROSITE" id="PS00107">
    <property type="entry name" value="PROTEIN_KINASE_ATP"/>
    <property type="match status" value="1"/>
</dbReference>
<evidence type="ECO:0000256" key="17">
    <source>
        <dbReference type="ARBA" id="ARBA00023170"/>
    </source>
</evidence>
<keyword evidence="12 21" id="KW-0547">Nucleotide-binding</keyword>
<evidence type="ECO:0000256" key="4">
    <source>
        <dbReference type="ARBA" id="ARBA00022475"/>
    </source>
</evidence>
<dbReference type="SUPFAM" id="SSF52058">
    <property type="entry name" value="L domain-like"/>
    <property type="match status" value="2"/>
</dbReference>
<comment type="similarity">
    <text evidence="2">Belongs to the protein kinase superfamily. Ser/Thr protein kinase family.</text>
</comment>
<sequence>MLDLFLSLHFLASLLPVALIPISTSLSVETKALLEFRRQLNDPVGYLESWNESQSPCQFVGVNCDNSGQVIGISLANLSLSGKISPSVSILHSLSSLELGANAISGVVPAALASCTNLQVLNLSTNSLTGQLPDLSTLQNLRVLDLSTNRFTGNFPAWIGKLPGLVQLGLAENNFEEGDIPQFIGNLKNLTWLFLAQCNLRGEIPASIFQLTSLGTLDFSRNQISGKFPKAISNLSNLYKIELYQNNLTGEIPPDLAKLSQLREFDISRNQLIGKLPVEIGTLKNLTIFHIYGNNFWGDLPKEFGDLQFLVSFSIYQNNFSGDFPANLGHFSPLNAIDISENSFSGEFPRFLCQSNNLQFLLALDNNFSGQFPDSYANCKSLQRFRINQNHFTGKIPDALWGLPFAVIIDVSDNSFTGGISSDIGISISLTQLYVQNNRFSGELPMELGKLPQLQKLFAFNNSFSGQIPHQIGNLKQLSSLHLEQNELTGYIPLELGMCNRLVDLNLAQNSLSGDIPETLSMLTSLNSLNLSNNMMTGSIPGGLESLKLSLIDLSKNQLAGRIPPGLLIMAGDEAFSGNTALCIDKIPESRRYPDLTVCNVSHGHKEIFGNQILLVLVILLALSIFLAGLAFVSYKSFKLEECNKRRDLKEGMEKDSKWNLESFHPTELDPEEICNLDEENLIGCGGTGKVYRVDLNKNRGTIAVKQLWKGDSAKALMVEIDIMGKIRHRNILKLYACLRGRGSNFLVFEYMPNGNLYQALRREIKGRQPELDWNKRYKIAVGAAQGIMYLHHDCAPAIIHRDIKSTNILLDEEYEAKIADFGIAKIVEESEMNFFAGTHGYMAPELAYSSKATEKSDIYSFGVVLLELLTGLSPTDSQFFGGKDIVFWVSTHLDGQNLGGVFDSRLSNSEDDMLKVLKIAILCTTKLPSLRPTMREVVNMLIDADPYTVVTAAKCYESGCSDPFISSFTIYRFHEGGFPHFSISGYVDFTSFLNLFQHGIVF</sequence>
<dbReference type="PANTHER" id="PTHR48056:SF20">
    <property type="entry name" value="PROTEIN KINASE DOMAIN-CONTAINING PROTEIN"/>
    <property type="match status" value="1"/>
</dbReference>
<reference evidence="25" key="1">
    <citation type="journal article" date="2017" name="Gigascience">
        <title>The genome draft of coconut (Cocos nucifera).</title>
        <authorList>
            <person name="Xiao Y."/>
            <person name="Xu P."/>
            <person name="Fan H."/>
            <person name="Baudouin L."/>
            <person name="Xia W."/>
            <person name="Bocs S."/>
            <person name="Xu J."/>
            <person name="Li Q."/>
            <person name="Guo A."/>
            <person name="Zhou L."/>
            <person name="Li J."/>
            <person name="Wu Y."/>
            <person name="Ma Z."/>
            <person name="Armero A."/>
            <person name="Issali A.E."/>
            <person name="Liu N."/>
            <person name="Peng M."/>
            <person name="Yang Y."/>
        </authorList>
    </citation>
    <scope>NUCLEOTIDE SEQUENCE</scope>
    <source>
        <tissue evidence="25">Spear leaf of Hainan Tall coconut</tissue>
    </source>
</reference>
<dbReference type="FunFam" id="1.10.510.10:FF:000417">
    <property type="entry name" value="Leucine-rich repeat receptor-like protein kinase"/>
    <property type="match status" value="1"/>
</dbReference>
<dbReference type="SMART" id="SM00220">
    <property type="entry name" value="S_TKc"/>
    <property type="match status" value="1"/>
</dbReference>
<keyword evidence="5" id="KW-0723">Serine/threonine-protein kinase</keyword>
<dbReference type="GO" id="GO:0033612">
    <property type="term" value="F:receptor serine/threonine kinase binding"/>
    <property type="evidence" value="ECO:0007669"/>
    <property type="project" value="TreeGrafter"/>
</dbReference>
<dbReference type="OrthoDB" id="676979at2759"/>
<evidence type="ECO:0000256" key="8">
    <source>
        <dbReference type="ARBA" id="ARBA00022679"/>
    </source>
</evidence>
<feature type="chain" id="PRO_5035420202" description="non-specific serine/threonine protein kinase" evidence="23">
    <location>
        <begin position="26"/>
        <end position="1003"/>
    </location>
</feature>